<reference evidence="2" key="1">
    <citation type="submission" date="2014-12" db="EMBL/GenBank/DDBJ databases">
        <title>Insight into the proteome of Arion vulgaris.</title>
        <authorList>
            <person name="Aradska J."/>
            <person name="Bulat T."/>
            <person name="Smidak R."/>
            <person name="Sarate P."/>
            <person name="Gangsoo J."/>
            <person name="Sialana F."/>
            <person name="Bilban M."/>
            <person name="Lubec G."/>
        </authorList>
    </citation>
    <scope>NUCLEOTIDE SEQUENCE</scope>
    <source>
        <tissue evidence="2">Skin</tissue>
    </source>
</reference>
<feature type="non-terminal residue" evidence="2">
    <location>
        <position position="463"/>
    </location>
</feature>
<feature type="compositionally biased region" description="Basic and acidic residues" evidence="1">
    <location>
        <begin position="57"/>
        <end position="68"/>
    </location>
</feature>
<feature type="compositionally biased region" description="Polar residues" evidence="1">
    <location>
        <begin position="370"/>
        <end position="379"/>
    </location>
</feature>
<evidence type="ECO:0000313" key="2">
    <source>
        <dbReference type="EMBL" id="CEK81215.1"/>
    </source>
</evidence>
<feature type="region of interest" description="Disordered" evidence="1">
    <location>
        <begin position="274"/>
        <end position="310"/>
    </location>
</feature>
<gene>
    <name evidence="2" type="primary">ORF124907</name>
</gene>
<feature type="compositionally biased region" description="Low complexity" evidence="1">
    <location>
        <begin position="413"/>
        <end position="429"/>
    </location>
</feature>
<feature type="compositionally biased region" description="Basic residues" evidence="1">
    <location>
        <begin position="47"/>
        <end position="56"/>
    </location>
</feature>
<feature type="non-terminal residue" evidence="2">
    <location>
        <position position="1"/>
    </location>
</feature>
<protein>
    <submittedName>
        <fullName evidence="2">Uncharacterized protein</fullName>
    </submittedName>
</protein>
<feature type="region of interest" description="Disordered" evidence="1">
    <location>
        <begin position="129"/>
        <end position="185"/>
    </location>
</feature>
<feature type="compositionally biased region" description="Acidic residues" evidence="1">
    <location>
        <begin position="274"/>
        <end position="285"/>
    </location>
</feature>
<feature type="compositionally biased region" description="Basic and acidic residues" evidence="1">
    <location>
        <begin position="151"/>
        <end position="174"/>
    </location>
</feature>
<accession>A0A0B7AMQ4</accession>
<feature type="compositionally biased region" description="Low complexity" evidence="1">
    <location>
        <begin position="393"/>
        <end position="405"/>
    </location>
</feature>
<name>A0A0B7AMQ4_9EUPU</name>
<feature type="region of interest" description="Disordered" evidence="1">
    <location>
        <begin position="209"/>
        <end position="262"/>
    </location>
</feature>
<organism evidence="2">
    <name type="scientific">Arion vulgaris</name>
    <dbReference type="NCBI Taxonomy" id="1028688"/>
    <lineage>
        <taxon>Eukaryota</taxon>
        <taxon>Metazoa</taxon>
        <taxon>Spiralia</taxon>
        <taxon>Lophotrochozoa</taxon>
        <taxon>Mollusca</taxon>
        <taxon>Gastropoda</taxon>
        <taxon>Heterobranchia</taxon>
        <taxon>Euthyneura</taxon>
        <taxon>Panpulmonata</taxon>
        <taxon>Eupulmonata</taxon>
        <taxon>Stylommatophora</taxon>
        <taxon>Helicina</taxon>
        <taxon>Arionoidea</taxon>
        <taxon>Arionidae</taxon>
        <taxon>Arion</taxon>
    </lineage>
</organism>
<feature type="region of interest" description="Disordered" evidence="1">
    <location>
        <begin position="370"/>
        <end position="463"/>
    </location>
</feature>
<feature type="region of interest" description="Disordered" evidence="1">
    <location>
        <begin position="1"/>
        <end position="68"/>
    </location>
</feature>
<proteinExistence type="predicted"/>
<sequence>LQEETVSGEEMAIVPDETTVGSSIEIDDDDFPSLVIDEIPDNSEKKTTRKDKKLLKKQQEKNRNDHMDEVIARVAKAMSSDDEDQTSMMIDSVSQDQELLLSDVISQELTYDNKISVSSERKSNIFSSILYPDKEKKEKQSEITSPLGSLQKDRDTKTASGSIKKESEKKETHKTFAPLDEETKKRDEELLKTLAVLCDPNVDKPVVIEDVKREPTEEEIREKEEAEKKKAEEERKKAEEEEKTRREKEEQAMKEASDEAARAVESLLEFQSEFDQDSVDMDDDLPPLFIEPADKEPPAETVPMSPSADKNDLISVFSNQIPDKVTTNLDDKLLEKKLDEKGQSDPMDNKLDPFNLFATPTQTVAPASVFTSPRRNSSGLIREKTPEPITLGSPQRQMQPSPQMHSPHRMQFPQRPMHSPQHQMQQSPQKTMMSPHIDIHSPQPPLQSPQRSPFITKDNKIME</sequence>
<feature type="compositionally biased region" description="Basic and acidic residues" evidence="1">
    <location>
        <begin position="132"/>
        <end position="141"/>
    </location>
</feature>
<dbReference type="EMBL" id="HACG01034350">
    <property type="protein sequence ID" value="CEK81215.1"/>
    <property type="molecule type" value="Transcribed_RNA"/>
</dbReference>
<dbReference type="AlphaFoldDB" id="A0A0B7AMQ4"/>
<evidence type="ECO:0000256" key="1">
    <source>
        <dbReference type="SAM" id="MobiDB-lite"/>
    </source>
</evidence>